<evidence type="ECO:0000313" key="2">
    <source>
        <dbReference type="Proteomes" id="UP000012089"/>
    </source>
</evidence>
<dbReference type="EMBL" id="AFMF02000036">
    <property type="protein sequence ID" value="EMM94306.1"/>
    <property type="molecule type" value="Genomic_DNA"/>
</dbReference>
<comment type="caution">
    <text evidence="1">The sequence shown here is derived from an EMBL/GenBank/DDBJ whole genome shotgun (WGS) entry which is preliminary data.</text>
</comment>
<name>M6HTP7_LEPIR</name>
<accession>M6HTP7</accession>
<organism evidence="1 2">
    <name type="scientific">Leptospira interrogans serovar Zanoni str. LT2156</name>
    <dbReference type="NCBI Taxonomy" id="1001601"/>
    <lineage>
        <taxon>Bacteria</taxon>
        <taxon>Pseudomonadati</taxon>
        <taxon>Spirochaetota</taxon>
        <taxon>Spirochaetia</taxon>
        <taxon>Leptospirales</taxon>
        <taxon>Leptospiraceae</taxon>
        <taxon>Leptospira</taxon>
    </lineage>
</organism>
<dbReference type="AlphaFoldDB" id="M6HTP7"/>
<evidence type="ECO:0000313" key="1">
    <source>
        <dbReference type="EMBL" id="EMM94306.1"/>
    </source>
</evidence>
<proteinExistence type="predicted"/>
<reference evidence="1 2" key="1">
    <citation type="submission" date="2013-01" db="EMBL/GenBank/DDBJ databases">
        <authorList>
            <person name="Harkins D.M."/>
            <person name="Durkin A.S."/>
            <person name="Brinkac L.M."/>
            <person name="Haft D.H."/>
            <person name="Selengut J.D."/>
            <person name="Sanka R."/>
            <person name="DePew J."/>
            <person name="Purushe J."/>
            <person name="Tulsiani S.M."/>
            <person name="Graham G.C."/>
            <person name="Burns M.-A."/>
            <person name="Dohnt M.F."/>
            <person name="Smythe L.D."/>
            <person name="McKay D.B."/>
            <person name="Craig S.B."/>
            <person name="Vinetz J.M."/>
            <person name="Sutton G.G."/>
            <person name="Nierman W.C."/>
            <person name="Fouts D.E."/>
        </authorList>
    </citation>
    <scope>NUCLEOTIDE SEQUENCE [LARGE SCALE GENOMIC DNA]</scope>
    <source>
        <strain evidence="1 2">LT2156</strain>
    </source>
</reference>
<gene>
    <name evidence="1" type="ORF">LEP1GSC158_0600</name>
</gene>
<dbReference type="Proteomes" id="UP000012089">
    <property type="component" value="Unassembled WGS sequence"/>
</dbReference>
<protein>
    <submittedName>
        <fullName evidence="1">Uncharacterized protein</fullName>
    </submittedName>
</protein>
<sequence length="167" mass="19196">MKIKLTNLFALLIFALYNCVTFSRPTNKEIISANYGPKPDPAVVEVLTKVHVGKMLLDPQSVQWGEISEPRKVWAFSFSDSREAHLYGWGVCITYNAKNQFGGYSGFEPAGVLFQNGKIVRSSIDKWTNQLNGADNFYGVYYYTNFCPTHNKEFWTHEEEDNNRNYE</sequence>